<comment type="cofactor">
    <cofactor evidence="11">
        <name>AMP</name>
        <dbReference type="ChEBI" id="CHEBI:456215"/>
    </cofactor>
</comment>
<keyword evidence="14" id="KW-1185">Reference proteome</keyword>
<evidence type="ECO:0000256" key="5">
    <source>
        <dbReference type="ARBA" id="ARBA00016797"/>
    </source>
</evidence>
<evidence type="ECO:0000256" key="11">
    <source>
        <dbReference type="ARBA" id="ARBA00049933"/>
    </source>
</evidence>
<comment type="subunit">
    <text evidence="4">FixA and FixB form a heterodimer.</text>
</comment>
<name>L0EUZ1_LIBCB</name>
<proteinExistence type="inferred from homology"/>
<accession>L0EUZ1</accession>
<keyword evidence="7" id="KW-0249">Electron transport</keyword>
<dbReference type="PATRIC" id="fig|1215343.11.peg.221"/>
<evidence type="ECO:0000313" key="14">
    <source>
        <dbReference type="Proteomes" id="UP000010799"/>
    </source>
</evidence>
<evidence type="ECO:0000256" key="1">
    <source>
        <dbReference type="ARBA" id="ARBA00003554"/>
    </source>
</evidence>
<protein>
    <recommendedName>
        <fullName evidence="5">Electron transfer flavoprotein subunit beta</fullName>
    </recommendedName>
    <alternativeName>
        <fullName evidence="10">Electron transfer flavoprotein small subunit</fullName>
    </alternativeName>
</protein>
<evidence type="ECO:0000256" key="4">
    <source>
        <dbReference type="ARBA" id="ARBA00011874"/>
    </source>
</evidence>
<evidence type="ECO:0000256" key="2">
    <source>
        <dbReference type="ARBA" id="ARBA00007557"/>
    </source>
</evidence>
<evidence type="ECO:0000256" key="6">
    <source>
        <dbReference type="ARBA" id="ARBA00022448"/>
    </source>
</evidence>
<keyword evidence="6" id="KW-0813">Transport</keyword>
<organism evidence="13 14">
    <name type="scientific">Liberibacter crescens (strain BT-1)</name>
    <dbReference type="NCBI Taxonomy" id="1215343"/>
    <lineage>
        <taxon>Bacteria</taxon>
        <taxon>Pseudomonadati</taxon>
        <taxon>Pseudomonadota</taxon>
        <taxon>Alphaproteobacteria</taxon>
        <taxon>Hyphomicrobiales</taxon>
        <taxon>Rhizobiaceae</taxon>
        <taxon>Liberibacter</taxon>
    </lineage>
</organism>
<evidence type="ECO:0000313" key="13">
    <source>
        <dbReference type="EMBL" id="AGA64206.1"/>
    </source>
</evidence>
<dbReference type="AlphaFoldDB" id="L0EUZ1"/>
<dbReference type="GO" id="GO:0009055">
    <property type="term" value="F:electron transfer activity"/>
    <property type="evidence" value="ECO:0007669"/>
    <property type="project" value="InterPro"/>
</dbReference>
<comment type="subunit">
    <text evidence="3">Heterodimer of an alpha and a beta subunit.</text>
</comment>
<dbReference type="PANTHER" id="PTHR21294">
    <property type="entry name" value="ELECTRON TRANSFER FLAVOPROTEIN BETA-SUBUNIT"/>
    <property type="match status" value="1"/>
</dbReference>
<comment type="similarity">
    <text evidence="2">Belongs to the ETF beta-subunit/FixA family.</text>
</comment>
<comment type="function">
    <text evidence="1">May play a role in a redox process involved in nitrogen fixation.</text>
</comment>
<dbReference type="PANTHER" id="PTHR21294:SF8">
    <property type="entry name" value="ELECTRON TRANSFER FLAVOPROTEIN SUBUNIT BETA"/>
    <property type="match status" value="1"/>
</dbReference>
<dbReference type="PROSITE" id="PS01065">
    <property type="entry name" value="ETF_BETA"/>
    <property type="match status" value="1"/>
</dbReference>
<keyword evidence="8" id="KW-0535">Nitrogen fixation</keyword>
<dbReference type="FunFam" id="3.40.50.620:FF:000011">
    <property type="entry name" value="Electron transfer flavoprotein subunit beta"/>
    <property type="match status" value="1"/>
</dbReference>
<dbReference type="InterPro" id="IPR000049">
    <property type="entry name" value="ET-Flavoprotein_bsu_CS"/>
</dbReference>
<dbReference type="InterPro" id="IPR014730">
    <property type="entry name" value="ETF_a/b_N"/>
</dbReference>
<gene>
    <name evidence="13" type="ordered locus">B488_02130</name>
</gene>
<reference evidence="13 14" key="1">
    <citation type="journal article" date="2012" name="Stand. Genomic Sci.">
        <title>Complete genome sequence of Liberibacter crescens BT-1.</title>
        <authorList>
            <person name="Leonard M.T."/>
            <person name="Fagen J.R."/>
            <person name="Davis-Richardson A.G."/>
            <person name="Davis M.J."/>
            <person name="Triplett E.W."/>
        </authorList>
    </citation>
    <scope>NUCLEOTIDE SEQUENCE [LARGE SCALE GENOMIC DNA]</scope>
    <source>
        <strain evidence="13 14">BT-1</strain>
    </source>
</reference>
<dbReference type="EMBL" id="CP003789">
    <property type="protein sequence ID" value="AGA64206.1"/>
    <property type="molecule type" value="Genomic_DNA"/>
</dbReference>
<comment type="function">
    <text evidence="9">The electron transfer flavoprotein serves as a specific electron acceptor for other dehydrogenases. It transfers the electrons to the main respiratory chain via ETF-ubiquinone oxidoreductase (ETF dehydrogenase).</text>
</comment>
<dbReference type="STRING" id="1215343.B488_02130"/>
<evidence type="ECO:0000256" key="8">
    <source>
        <dbReference type="ARBA" id="ARBA00023231"/>
    </source>
</evidence>
<dbReference type="Pfam" id="PF01012">
    <property type="entry name" value="ETF"/>
    <property type="match status" value="1"/>
</dbReference>
<sequence length="249" mass="27633">MNILIPIKMVVDSHINVHVKNDGSGIELNNIKMSINPFDEIAVEEAVRLKELGKAKEIIVVSIGPRKAEDILRHALAMGATRAILIESDEDLEPLAIAKLLKKVIEEEQPKIVIAGKKAIDDEACQTGQMIAGLMGWSQATFASKIEIDDNHAIVTREIDGGTHTIKINLPAVITTELNLNEPRYMSLLNIIKAKKQSIERKLSSNFSIDLTARLKVLSIEKPCINRKSLRLNSITELFEKLKNKSSML</sequence>
<dbReference type="InterPro" id="IPR033948">
    <property type="entry name" value="ETF_beta_N"/>
</dbReference>
<dbReference type="CDD" id="cd01714">
    <property type="entry name" value="ETF_beta"/>
    <property type="match status" value="1"/>
</dbReference>
<dbReference type="SMART" id="SM00893">
    <property type="entry name" value="ETF"/>
    <property type="match status" value="1"/>
</dbReference>
<dbReference type="KEGG" id="lcc:B488_02130"/>
<dbReference type="HOGENOM" id="CLU_060196_0_0_5"/>
<evidence type="ECO:0000256" key="10">
    <source>
        <dbReference type="ARBA" id="ARBA00042002"/>
    </source>
</evidence>
<evidence type="ECO:0000259" key="12">
    <source>
        <dbReference type="SMART" id="SM00893"/>
    </source>
</evidence>
<dbReference type="PIRSF" id="PIRSF000090">
    <property type="entry name" value="Beta-ETF"/>
    <property type="match status" value="1"/>
</dbReference>
<evidence type="ECO:0000256" key="3">
    <source>
        <dbReference type="ARBA" id="ARBA00011355"/>
    </source>
</evidence>
<dbReference type="SUPFAM" id="SSF52402">
    <property type="entry name" value="Adenine nucleotide alpha hydrolases-like"/>
    <property type="match status" value="1"/>
</dbReference>
<evidence type="ECO:0000256" key="7">
    <source>
        <dbReference type="ARBA" id="ARBA00022982"/>
    </source>
</evidence>
<dbReference type="Gene3D" id="3.40.50.620">
    <property type="entry name" value="HUPs"/>
    <property type="match status" value="1"/>
</dbReference>
<evidence type="ECO:0000256" key="9">
    <source>
        <dbReference type="ARBA" id="ARBA00025649"/>
    </source>
</evidence>
<dbReference type="RefSeq" id="WP_015272633.1">
    <property type="nucleotide sequence ID" value="NC_019907.1"/>
</dbReference>
<dbReference type="InterPro" id="IPR012255">
    <property type="entry name" value="ETF_b"/>
</dbReference>
<dbReference type="eggNOG" id="COG2086">
    <property type="taxonomic scope" value="Bacteria"/>
</dbReference>
<dbReference type="InterPro" id="IPR014729">
    <property type="entry name" value="Rossmann-like_a/b/a_fold"/>
</dbReference>
<dbReference type="GO" id="GO:0046395">
    <property type="term" value="P:carboxylic acid catabolic process"/>
    <property type="evidence" value="ECO:0007669"/>
    <property type="project" value="UniProtKB-ARBA"/>
</dbReference>
<feature type="domain" description="Electron transfer flavoprotein alpha/beta-subunit N-terminal" evidence="12">
    <location>
        <begin position="23"/>
        <end position="211"/>
    </location>
</feature>
<dbReference type="Proteomes" id="UP000010799">
    <property type="component" value="Chromosome"/>
</dbReference>